<evidence type="ECO:0000256" key="7">
    <source>
        <dbReference type="ARBA" id="ARBA00023136"/>
    </source>
</evidence>
<dbReference type="Pfam" id="PF23341">
    <property type="entry name" value="PEP5_VPS11_N"/>
    <property type="match status" value="1"/>
</dbReference>
<dbReference type="PANTHER" id="PTHR23323">
    <property type="entry name" value="VACUOLAR PROTEIN SORTING-ASSOCIATED PROTEIN"/>
    <property type="match status" value="1"/>
</dbReference>
<name>A0ABR2IXR8_9EUKA</name>
<protein>
    <recommendedName>
        <fullName evidence="12">RING-type domain-containing protein</fullName>
    </recommendedName>
</protein>
<evidence type="ECO:0000256" key="11">
    <source>
        <dbReference type="SAM" id="MobiDB-lite"/>
    </source>
</evidence>
<feature type="region of interest" description="Disordered" evidence="11">
    <location>
        <begin position="930"/>
        <end position="955"/>
    </location>
</feature>
<evidence type="ECO:0000256" key="3">
    <source>
        <dbReference type="ARBA" id="ARBA00022723"/>
    </source>
</evidence>
<evidence type="ECO:0000256" key="8">
    <source>
        <dbReference type="ARBA" id="ARBA00029433"/>
    </source>
</evidence>
<evidence type="ECO:0000256" key="1">
    <source>
        <dbReference type="ARBA" id="ARBA00007070"/>
    </source>
</evidence>
<comment type="caution">
    <text evidence="13">The sequence shown here is derived from an EMBL/GenBank/DDBJ whole genome shotgun (WGS) entry which is preliminary data.</text>
</comment>
<keyword evidence="7" id="KW-0472">Membrane</keyword>
<keyword evidence="5" id="KW-0862">Zinc</keyword>
<dbReference type="Pfam" id="PF23356">
    <property type="entry name" value="TPR_PEP5_VPS11"/>
    <property type="match status" value="1"/>
</dbReference>
<reference evidence="13 14" key="1">
    <citation type="submission" date="2024-04" db="EMBL/GenBank/DDBJ databases">
        <title>Tritrichomonas musculus Genome.</title>
        <authorList>
            <person name="Alves-Ferreira E."/>
            <person name="Grigg M."/>
            <person name="Lorenzi H."/>
            <person name="Galac M."/>
        </authorList>
    </citation>
    <scope>NUCLEOTIDE SEQUENCE [LARGE SCALE GENOMIC DNA]</scope>
    <source>
        <strain evidence="13 14">EAF2021</strain>
    </source>
</reference>
<feature type="coiled-coil region" evidence="10">
    <location>
        <begin position="774"/>
        <end position="801"/>
    </location>
</feature>
<sequence length="955" mass="109004">MSKGNNSNGSQARSWTTYQFFNTRLDAFQASNAFQSWDCCDSGHGLIVFGQNSPEGPILSTFAGQISEEETDVPSISIPQSSWRVEQVRSATYYSYMLAFFVSPTDYIFHIYSTADDFAQVGEVIVPKADIEANLAPGTPPPEGIINPISISPKLKRFAILKDAKTLRVYESPYNTVKVHDINFLDNTAAGTTATNGNITNHFQVSNFQLQRVIFVTTENGVYSTIRQNNGSFLEPKLLSSEGVKPGFASTTADGRLVCLRGLKVSVYSNTSEDRNEYLPFEIEEDVRMIKWMKNSYLVTVLSDPDKTANVRIYNPQTHAIFGRASDGARVRKLLVEWNSVILILDDNSVTLMKESNMHEKIQQLIKNEQFDVALVVASSQAMGPGVISEIHRQRGDSYQEKHMYQEAINEYKETIGSLEPSYVITRFIDPQHAEYLIDYLEALAEKGKMTKEHTTLLFNCYTKLRKEEKLTQIIRDCLKDAQEKREPKFNLETAVQVLCITGFQPDALAIAKAFRMHKYYTKMLSDNGEYIKILEYIRDVETNVALGILKVYGNDMMISFNPSNKIGFRNYLLEACLTGLREKPDSEAKKKMDIDQLMRVFINFPNELYFFLKEFIERNVMTNTIDQVTKVVWTTMIELCVTIKKDEDEATKYFKMANGKFDSEQLLLIFKAEDCRYGKILLYEHIQYYQELIRIALNAEIPIFCDKFGQNDENMYRLGLAKLSHLKDAENLKKLIDVIAKKDGIPILAAHQILKKYGFATFGILKPLAKATYERKQNHIHELQENYSKMEKDVSNSEDQTNALTYDHFIAKQTRCSGCHQAIDLPAKHFLCGHSFHLRCLGDDLTKCAVCKEEQEKIVKKKVNSFEKSKDLLTMNDSGNGNLYKIFDVINPEKPPAEMQENEETKQEKPQDQFLNLCKLLTKDLMNPDDDGEKLKAAQKLHDQYTVPTDEPPQ</sequence>
<evidence type="ECO:0000256" key="6">
    <source>
        <dbReference type="ARBA" id="ARBA00022927"/>
    </source>
</evidence>
<dbReference type="InterPro" id="IPR001841">
    <property type="entry name" value="Znf_RING"/>
</dbReference>
<proteinExistence type="inferred from homology"/>
<dbReference type="PROSITE" id="PS50089">
    <property type="entry name" value="ZF_RING_2"/>
    <property type="match status" value="1"/>
</dbReference>
<feature type="domain" description="RING-type" evidence="12">
    <location>
        <begin position="817"/>
        <end position="853"/>
    </location>
</feature>
<dbReference type="CDD" id="cd16688">
    <property type="entry name" value="RING-H2_Vps11"/>
    <property type="match status" value="1"/>
</dbReference>
<accession>A0ABR2IXR8</accession>
<evidence type="ECO:0000256" key="10">
    <source>
        <dbReference type="SAM" id="Coils"/>
    </source>
</evidence>
<evidence type="ECO:0000256" key="4">
    <source>
        <dbReference type="ARBA" id="ARBA00022771"/>
    </source>
</evidence>
<comment type="similarity">
    <text evidence="1">Belongs to the VPS11 family.</text>
</comment>
<evidence type="ECO:0000256" key="2">
    <source>
        <dbReference type="ARBA" id="ARBA00022448"/>
    </source>
</evidence>
<keyword evidence="4 9" id="KW-0863">Zinc-finger</keyword>
<evidence type="ECO:0000313" key="13">
    <source>
        <dbReference type="EMBL" id="KAK8870363.1"/>
    </source>
</evidence>
<dbReference type="Proteomes" id="UP001470230">
    <property type="component" value="Unassembled WGS sequence"/>
</dbReference>
<dbReference type="InterPro" id="IPR057308">
    <property type="entry name" value="CHCR_PEP5_VPS11"/>
</dbReference>
<dbReference type="EMBL" id="JAPFFF010000014">
    <property type="protein sequence ID" value="KAK8870363.1"/>
    <property type="molecule type" value="Genomic_DNA"/>
</dbReference>
<dbReference type="PANTHER" id="PTHR23323:SF24">
    <property type="entry name" value="VACUOLAR PROTEIN SORTING-ASSOCIATED PROTEIN 11 HOMOLOG"/>
    <property type="match status" value="1"/>
</dbReference>
<gene>
    <name evidence="13" type="ORF">M9Y10_008244</name>
</gene>
<evidence type="ECO:0000313" key="14">
    <source>
        <dbReference type="Proteomes" id="UP001470230"/>
    </source>
</evidence>
<comment type="subcellular location">
    <subcellularLocation>
        <location evidence="8">Endomembrane system</location>
        <topology evidence="8">Peripheral membrane protein</topology>
        <orientation evidence="8">Cytoplasmic side</orientation>
    </subcellularLocation>
</comment>
<keyword evidence="2" id="KW-0813">Transport</keyword>
<evidence type="ECO:0000256" key="9">
    <source>
        <dbReference type="PROSITE-ProRule" id="PRU00175"/>
    </source>
</evidence>
<organism evidence="13 14">
    <name type="scientific">Tritrichomonas musculus</name>
    <dbReference type="NCBI Taxonomy" id="1915356"/>
    <lineage>
        <taxon>Eukaryota</taxon>
        <taxon>Metamonada</taxon>
        <taxon>Parabasalia</taxon>
        <taxon>Tritrichomonadida</taxon>
        <taxon>Tritrichomonadidae</taxon>
        <taxon>Tritrichomonas</taxon>
    </lineage>
</organism>
<keyword evidence="6" id="KW-0653">Protein transport</keyword>
<evidence type="ECO:0000256" key="5">
    <source>
        <dbReference type="ARBA" id="ARBA00022833"/>
    </source>
</evidence>
<dbReference type="Gene3D" id="3.30.40.10">
    <property type="entry name" value="Zinc/RING finger domain, C3HC4 (zinc finger)"/>
    <property type="match status" value="1"/>
</dbReference>
<keyword evidence="14" id="KW-1185">Reference proteome</keyword>
<feature type="compositionally biased region" description="Basic and acidic residues" evidence="11">
    <location>
        <begin position="934"/>
        <end position="944"/>
    </location>
</feature>
<keyword evidence="10" id="KW-0175">Coiled coil</keyword>
<evidence type="ECO:0000259" key="12">
    <source>
        <dbReference type="PROSITE" id="PS50089"/>
    </source>
</evidence>
<dbReference type="InterPro" id="IPR057307">
    <property type="entry name" value="PEP5_VPS11_N"/>
</dbReference>
<dbReference type="InterPro" id="IPR013083">
    <property type="entry name" value="Znf_RING/FYVE/PHD"/>
</dbReference>
<keyword evidence="3" id="KW-0479">Metal-binding</keyword>